<dbReference type="AlphaFoldDB" id="A0A9N7U8R7"/>
<dbReference type="EMBL" id="CADEAL010000955">
    <property type="protein sequence ID" value="CAB1427239.1"/>
    <property type="molecule type" value="Genomic_DNA"/>
</dbReference>
<name>A0A9N7U8R7_PLEPL</name>
<evidence type="ECO:0000313" key="2">
    <source>
        <dbReference type="EMBL" id="CAB1427239.1"/>
    </source>
</evidence>
<gene>
    <name evidence="2" type="ORF">PLEPLA_LOCUS15177</name>
</gene>
<evidence type="ECO:0000256" key="1">
    <source>
        <dbReference type="SAM" id="MobiDB-lite"/>
    </source>
</evidence>
<feature type="region of interest" description="Disordered" evidence="1">
    <location>
        <begin position="15"/>
        <end position="35"/>
    </location>
</feature>
<protein>
    <submittedName>
        <fullName evidence="2">Uncharacterized protein</fullName>
    </submittedName>
</protein>
<dbReference type="Proteomes" id="UP001153269">
    <property type="component" value="Unassembled WGS sequence"/>
</dbReference>
<proteinExistence type="predicted"/>
<organism evidence="2 3">
    <name type="scientific">Pleuronectes platessa</name>
    <name type="common">European plaice</name>
    <dbReference type="NCBI Taxonomy" id="8262"/>
    <lineage>
        <taxon>Eukaryota</taxon>
        <taxon>Metazoa</taxon>
        <taxon>Chordata</taxon>
        <taxon>Craniata</taxon>
        <taxon>Vertebrata</taxon>
        <taxon>Euteleostomi</taxon>
        <taxon>Actinopterygii</taxon>
        <taxon>Neopterygii</taxon>
        <taxon>Teleostei</taxon>
        <taxon>Neoteleostei</taxon>
        <taxon>Acanthomorphata</taxon>
        <taxon>Carangaria</taxon>
        <taxon>Pleuronectiformes</taxon>
        <taxon>Pleuronectoidei</taxon>
        <taxon>Pleuronectidae</taxon>
        <taxon>Pleuronectes</taxon>
    </lineage>
</organism>
<sequence>MEHITSQCIQLKSISNQSPSHLKAPHSPSGRTPAFPADLLGFIPASQFSTSSQQRAVNPQWRPNTNLSANCPDSHFPSVTLHSWTTQPCSEHTVTQDGRRAARKQMLLLETSGVPRAGGSISTFLDEAVVTTGHEEDERLRHWRRRDRSVDTDQPPAAGPHRTGSWALNPEINWQVISSSSCRPAGWKQPSSGPDHRSGG</sequence>
<feature type="region of interest" description="Disordered" evidence="1">
    <location>
        <begin position="144"/>
        <end position="200"/>
    </location>
</feature>
<keyword evidence="3" id="KW-1185">Reference proteome</keyword>
<comment type="caution">
    <text evidence="2">The sequence shown here is derived from an EMBL/GenBank/DDBJ whole genome shotgun (WGS) entry which is preliminary data.</text>
</comment>
<reference evidence="2" key="1">
    <citation type="submission" date="2020-03" db="EMBL/GenBank/DDBJ databases">
        <authorList>
            <person name="Weist P."/>
        </authorList>
    </citation>
    <scope>NUCLEOTIDE SEQUENCE</scope>
</reference>
<accession>A0A9N7U8R7</accession>
<evidence type="ECO:0000313" key="3">
    <source>
        <dbReference type="Proteomes" id="UP001153269"/>
    </source>
</evidence>